<dbReference type="Gene3D" id="3.20.20.150">
    <property type="entry name" value="Divalent-metal-dependent TIM barrel enzymes"/>
    <property type="match status" value="1"/>
</dbReference>
<gene>
    <name evidence="2" type="ORF">IAC74_07415</name>
</gene>
<dbReference type="Pfam" id="PF01261">
    <property type="entry name" value="AP_endonuc_2"/>
    <property type="match status" value="1"/>
</dbReference>
<accession>A0A9D1NHP5</accession>
<protein>
    <submittedName>
        <fullName evidence="2">TIM barrel protein</fullName>
    </submittedName>
</protein>
<dbReference type="EMBL" id="DVOF01000221">
    <property type="protein sequence ID" value="HIV03388.1"/>
    <property type="molecule type" value="Genomic_DNA"/>
</dbReference>
<reference evidence="2" key="2">
    <citation type="journal article" date="2021" name="PeerJ">
        <title>Extensive microbial diversity within the chicken gut microbiome revealed by metagenomics and culture.</title>
        <authorList>
            <person name="Gilroy R."/>
            <person name="Ravi A."/>
            <person name="Getino M."/>
            <person name="Pursley I."/>
            <person name="Horton D.L."/>
            <person name="Alikhan N.F."/>
            <person name="Baker D."/>
            <person name="Gharbi K."/>
            <person name="Hall N."/>
            <person name="Watson M."/>
            <person name="Adriaenssens E.M."/>
            <person name="Foster-Nyarko E."/>
            <person name="Jarju S."/>
            <person name="Secka A."/>
            <person name="Antonio M."/>
            <person name="Oren A."/>
            <person name="Chaudhuri R.R."/>
            <person name="La Ragione R."/>
            <person name="Hildebrand F."/>
            <person name="Pallen M.J."/>
        </authorList>
    </citation>
    <scope>NUCLEOTIDE SEQUENCE</scope>
    <source>
        <strain evidence="2">4920</strain>
    </source>
</reference>
<evidence type="ECO:0000313" key="2">
    <source>
        <dbReference type="EMBL" id="HIV03388.1"/>
    </source>
</evidence>
<reference evidence="2" key="1">
    <citation type="submission" date="2020-10" db="EMBL/GenBank/DDBJ databases">
        <authorList>
            <person name="Gilroy R."/>
        </authorList>
    </citation>
    <scope>NUCLEOTIDE SEQUENCE</scope>
    <source>
        <strain evidence="2">4920</strain>
    </source>
</reference>
<dbReference type="PANTHER" id="PTHR12110">
    <property type="entry name" value="HYDROXYPYRUVATE ISOMERASE"/>
    <property type="match status" value="1"/>
</dbReference>
<dbReference type="Proteomes" id="UP000886743">
    <property type="component" value="Unassembled WGS sequence"/>
</dbReference>
<name>A0A9D1NHP5_9FIRM</name>
<dbReference type="InterPro" id="IPR050312">
    <property type="entry name" value="IolE/XylAMocC-like"/>
</dbReference>
<sequence>MEFGMPTLLEAADLDACVALCKELGLNFIELNMNLPAYQADALDLERLGRLQNQEGIFFTFHLDENLNVCDFNRLVAEAYTATVLQTIEAAKRCSAPVLNLHMAKGVYFTLPVRRVFLFEQYRDGYLRALLQFRNACEAAIGDSGILLCVENTNGYPAFAREGISLLLESPAFALTLDTGHSLCAKFADEPFILSQGRLAHMHLHDATGGRDHLPLGGGDLPVERYLSLAKASDCRVVLETKTIDGLRESVHFLRRL</sequence>
<feature type="domain" description="Xylose isomerase-like TIM barrel" evidence="1">
    <location>
        <begin position="18"/>
        <end position="256"/>
    </location>
</feature>
<dbReference type="SUPFAM" id="SSF51658">
    <property type="entry name" value="Xylose isomerase-like"/>
    <property type="match status" value="1"/>
</dbReference>
<comment type="caution">
    <text evidence="2">The sequence shown here is derived from an EMBL/GenBank/DDBJ whole genome shotgun (WGS) entry which is preliminary data.</text>
</comment>
<proteinExistence type="predicted"/>
<evidence type="ECO:0000313" key="3">
    <source>
        <dbReference type="Proteomes" id="UP000886743"/>
    </source>
</evidence>
<dbReference type="InterPro" id="IPR013022">
    <property type="entry name" value="Xyl_isomerase-like_TIM-brl"/>
</dbReference>
<dbReference type="AlphaFoldDB" id="A0A9D1NHP5"/>
<organism evidence="2 3">
    <name type="scientific">Candidatus Aphodoplasma excrementigallinarum</name>
    <dbReference type="NCBI Taxonomy" id="2840673"/>
    <lineage>
        <taxon>Bacteria</taxon>
        <taxon>Bacillati</taxon>
        <taxon>Bacillota</taxon>
        <taxon>Clostridia</taxon>
        <taxon>Eubacteriales</taxon>
        <taxon>Candidatus Aphodoplasma</taxon>
    </lineage>
</organism>
<evidence type="ECO:0000259" key="1">
    <source>
        <dbReference type="Pfam" id="PF01261"/>
    </source>
</evidence>
<dbReference type="PANTHER" id="PTHR12110:SF21">
    <property type="entry name" value="XYLOSE ISOMERASE-LIKE TIM BARREL DOMAIN-CONTAINING PROTEIN"/>
    <property type="match status" value="1"/>
</dbReference>
<dbReference type="InterPro" id="IPR036237">
    <property type="entry name" value="Xyl_isomerase-like_sf"/>
</dbReference>